<evidence type="ECO:0000313" key="3">
    <source>
        <dbReference type="EMBL" id="KAK7682284.1"/>
    </source>
</evidence>
<dbReference type="SUPFAM" id="SSF53474">
    <property type="entry name" value="alpha/beta-Hydrolases"/>
    <property type="match status" value="1"/>
</dbReference>
<accession>A0AAW0FVI7</accession>
<dbReference type="GO" id="GO:0016787">
    <property type="term" value="F:hydrolase activity"/>
    <property type="evidence" value="ECO:0007669"/>
    <property type="project" value="UniProtKB-KW"/>
</dbReference>
<dbReference type="Gene3D" id="3.40.50.1820">
    <property type="entry name" value="alpha/beta hydrolase"/>
    <property type="match status" value="1"/>
</dbReference>
<dbReference type="EMBL" id="JASBNA010000036">
    <property type="protein sequence ID" value="KAK7682284.1"/>
    <property type="molecule type" value="Genomic_DNA"/>
</dbReference>
<comment type="caution">
    <text evidence="3">The sequence shown here is derived from an EMBL/GenBank/DDBJ whole genome shotgun (WGS) entry which is preliminary data.</text>
</comment>
<dbReference type="InterPro" id="IPR013094">
    <property type="entry name" value="AB_hydrolase_3"/>
</dbReference>
<keyword evidence="1" id="KW-0378">Hydrolase</keyword>
<dbReference type="InterPro" id="IPR029058">
    <property type="entry name" value="AB_hydrolase_fold"/>
</dbReference>
<keyword evidence="4" id="KW-1185">Reference proteome</keyword>
<evidence type="ECO:0000313" key="4">
    <source>
        <dbReference type="Proteomes" id="UP001385951"/>
    </source>
</evidence>
<dbReference type="Proteomes" id="UP001385951">
    <property type="component" value="Unassembled WGS sequence"/>
</dbReference>
<proteinExistence type="predicted"/>
<protein>
    <recommendedName>
        <fullName evidence="2">Alpha/beta hydrolase fold-3 domain-containing protein</fullName>
    </recommendedName>
</protein>
<dbReference type="AlphaFoldDB" id="A0AAW0FVI7"/>
<evidence type="ECO:0000256" key="1">
    <source>
        <dbReference type="ARBA" id="ARBA00022801"/>
    </source>
</evidence>
<reference evidence="3 4" key="1">
    <citation type="submission" date="2022-09" db="EMBL/GenBank/DDBJ databases">
        <authorList>
            <person name="Palmer J.M."/>
        </authorList>
    </citation>
    <scope>NUCLEOTIDE SEQUENCE [LARGE SCALE GENOMIC DNA]</scope>
    <source>
        <strain evidence="3 4">DSM 7382</strain>
    </source>
</reference>
<feature type="domain" description="Alpha/beta hydrolase fold-3" evidence="2">
    <location>
        <begin position="94"/>
        <end position="309"/>
    </location>
</feature>
<dbReference type="InterPro" id="IPR050300">
    <property type="entry name" value="GDXG_lipolytic_enzyme"/>
</dbReference>
<dbReference type="PANTHER" id="PTHR48081:SF8">
    <property type="entry name" value="ALPHA_BETA HYDROLASE FOLD-3 DOMAIN-CONTAINING PROTEIN-RELATED"/>
    <property type="match status" value="1"/>
</dbReference>
<dbReference type="Pfam" id="PF07859">
    <property type="entry name" value="Abhydrolase_3"/>
    <property type="match status" value="1"/>
</dbReference>
<sequence length="342" mass="37659">MSLTDKFPKLDQEIAALISMMPAPASTTPNVERARKEFEDAIVAVQENTKAQLPLESEYRLEDRSIPVENGEISVRCLFPTPSGNSSKGPYPLLVWYHGGGYYLGSVNFDDHLLRRICVKYGLVIVNVEYRMAPEFPYPTSIHDGYAALKWAVGNQTSLNASSSLGLMVGGISAGGNLTASVALRARDDPFFATTPITGQILVVAWLLHSKATVPEEYKAELKSMEENADAPLCTSKELDYCLELLKVPDPNDPLFSLILAPSHKDLPPAYFVVAGHDPLRDEGLLYEKILKQAGVRTKLDFYPGLPHGGQFMFPQTTIAKKADKDFEAGVEWLLNQKKSAL</sequence>
<dbReference type="PANTHER" id="PTHR48081">
    <property type="entry name" value="AB HYDROLASE SUPERFAMILY PROTEIN C4A8.06C"/>
    <property type="match status" value="1"/>
</dbReference>
<evidence type="ECO:0000259" key="2">
    <source>
        <dbReference type="Pfam" id="PF07859"/>
    </source>
</evidence>
<gene>
    <name evidence="3" type="ORF">QCA50_014487</name>
</gene>
<organism evidence="3 4">
    <name type="scientific">Cerrena zonata</name>
    <dbReference type="NCBI Taxonomy" id="2478898"/>
    <lineage>
        <taxon>Eukaryota</taxon>
        <taxon>Fungi</taxon>
        <taxon>Dikarya</taxon>
        <taxon>Basidiomycota</taxon>
        <taxon>Agaricomycotina</taxon>
        <taxon>Agaricomycetes</taxon>
        <taxon>Polyporales</taxon>
        <taxon>Cerrenaceae</taxon>
        <taxon>Cerrena</taxon>
    </lineage>
</organism>
<name>A0AAW0FVI7_9APHY</name>